<evidence type="ECO:0000313" key="3">
    <source>
        <dbReference type="EMBL" id="CAB1276159.1"/>
    </source>
</evidence>
<dbReference type="RefSeq" id="WP_197743765.1">
    <property type="nucleotide sequence ID" value="NZ_LR778175.1"/>
</dbReference>
<dbReference type="EC" id="2.7.1.95" evidence="3"/>
<dbReference type="GO" id="GO:0008910">
    <property type="term" value="F:kanamycin kinase activity"/>
    <property type="evidence" value="ECO:0007669"/>
    <property type="project" value="UniProtKB-EC"/>
</dbReference>
<dbReference type="PANTHER" id="PTHR21310">
    <property type="entry name" value="AMINOGLYCOSIDE PHOSPHOTRANSFERASE-RELATED-RELATED"/>
    <property type="match status" value="1"/>
</dbReference>
<dbReference type="SUPFAM" id="SSF56112">
    <property type="entry name" value="Protein kinase-like (PK-like)"/>
    <property type="match status" value="1"/>
</dbReference>
<dbReference type="Gene3D" id="3.90.1200.10">
    <property type="match status" value="1"/>
</dbReference>
<proteinExistence type="predicted"/>
<dbReference type="PANTHER" id="PTHR21310:SF42">
    <property type="entry name" value="BIFUNCTIONAL AAC_APH"/>
    <property type="match status" value="1"/>
</dbReference>
<keyword evidence="1" id="KW-1133">Transmembrane helix</keyword>
<dbReference type="Gene3D" id="3.30.200.20">
    <property type="entry name" value="Phosphorylase Kinase, domain 1"/>
    <property type="match status" value="1"/>
</dbReference>
<name>A0A7G1Q9R0_9GAMM</name>
<dbReference type="InterPro" id="IPR051678">
    <property type="entry name" value="AGP_Transferase"/>
</dbReference>
<evidence type="ECO:0000259" key="2">
    <source>
        <dbReference type="Pfam" id="PF01636"/>
    </source>
</evidence>
<sequence length="380" mass="41768">MNIISLTSKFVDLIFKLIAIIEIAILLSIPIILIFLIRVGLYLFVIGIFLGCITLYFNRLGNFSVYPETRYVAGFGSGSRMLGSLENRGVSINAELVRRLIAAQFPEWSNLPITSIEPGGWDNRTFRLGDHMSVRLPSASAYVAQVEKEHEWLPRLALPLPIPVPLAKGSPAEGYPWPWSIYEWLDGEPVTADSISDWTEFARSVARFLAALHWIDATGGPLPGKHNFQRGGRLAVYDAETRSTLLALAGRMDTSVAGDIWTAALSSEWHGPPLWVHGDMSSGNFLAKDGALCAVIDFGCLAAGDPACDLVIAWTLLSGESREAFRAALPLDRDTWNRARGWALWKALITVADQGKGQPEQESSWQVIGGLVADYRQQSS</sequence>
<evidence type="ECO:0000256" key="1">
    <source>
        <dbReference type="SAM" id="Phobius"/>
    </source>
</evidence>
<keyword evidence="1" id="KW-0812">Transmembrane</keyword>
<dbReference type="InterPro" id="IPR002575">
    <property type="entry name" value="Aminoglycoside_PTrfase"/>
</dbReference>
<feature type="transmembrane region" description="Helical" evidence="1">
    <location>
        <begin position="12"/>
        <end position="33"/>
    </location>
</feature>
<evidence type="ECO:0000313" key="4">
    <source>
        <dbReference type="Proteomes" id="UP000516072"/>
    </source>
</evidence>
<dbReference type="Pfam" id="PF01636">
    <property type="entry name" value="APH"/>
    <property type="match status" value="1"/>
</dbReference>
<reference evidence="3 4" key="1">
    <citation type="submission" date="2020-03" db="EMBL/GenBank/DDBJ databases">
        <authorList>
            <person name="Picone N."/>
        </authorList>
    </citation>
    <scope>NUCLEOTIDE SEQUENCE [LARGE SCALE GENOMIC DNA]</scope>
    <source>
        <strain evidence="3">NSCAC1</strain>
    </source>
</reference>
<accession>A0A7G1Q9R0</accession>
<dbReference type="KEGG" id="ntg:NSCAC_1028"/>
<keyword evidence="4" id="KW-1185">Reference proteome</keyword>
<keyword evidence="3" id="KW-0808">Transferase</keyword>
<protein>
    <submittedName>
        <fullName evidence="3">Aminoglycoside phosphotransferase</fullName>
        <ecNumber evidence="3">2.7.1.95</ecNumber>
    </submittedName>
</protein>
<gene>
    <name evidence="3" type="ORF">NSCAC_1028</name>
</gene>
<dbReference type="InterPro" id="IPR011009">
    <property type="entry name" value="Kinase-like_dom_sf"/>
</dbReference>
<dbReference type="AlphaFoldDB" id="A0A7G1Q9R0"/>
<keyword evidence="1" id="KW-0472">Membrane</keyword>
<feature type="domain" description="Aminoglycoside phosphotransferase" evidence="2">
    <location>
        <begin position="118"/>
        <end position="342"/>
    </location>
</feature>
<dbReference type="EMBL" id="LR778175">
    <property type="protein sequence ID" value="CAB1276159.1"/>
    <property type="molecule type" value="Genomic_DNA"/>
</dbReference>
<feature type="transmembrane region" description="Helical" evidence="1">
    <location>
        <begin position="39"/>
        <end position="57"/>
    </location>
</feature>
<dbReference type="Proteomes" id="UP000516072">
    <property type="component" value="Chromosome"/>
</dbReference>
<organism evidence="3 4">
    <name type="scientific">Candidatus Nitrosacidococcus tergens</name>
    <dbReference type="NCBI Taxonomy" id="553981"/>
    <lineage>
        <taxon>Bacteria</taxon>
        <taxon>Pseudomonadati</taxon>
        <taxon>Pseudomonadota</taxon>
        <taxon>Gammaproteobacteria</taxon>
        <taxon>Chromatiales</taxon>
        <taxon>Chromatiaceae</taxon>
        <taxon>Candidatus Nitrosacidococcus</taxon>
    </lineage>
</organism>
<dbReference type="CDD" id="cd05155">
    <property type="entry name" value="APH_ChoK_like_1"/>
    <property type="match status" value="1"/>
</dbReference>